<dbReference type="GO" id="GO:0005829">
    <property type="term" value="C:cytosol"/>
    <property type="evidence" value="ECO:0007669"/>
    <property type="project" value="TreeGrafter"/>
</dbReference>
<evidence type="ECO:0000313" key="3">
    <source>
        <dbReference type="Proteomes" id="UP000523821"/>
    </source>
</evidence>
<comment type="caution">
    <text evidence="2">The sequence shown here is derived from an EMBL/GenBank/DDBJ whole genome shotgun (WGS) entry which is preliminary data.</text>
</comment>
<accession>A0A7W9L3E1</accession>
<dbReference type="Gene3D" id="3.90.1070.10">
    <property type="match status" value="1"/>
</dbReference>
<dbReference type="GO" id="GO:0000287">
    <property type="term" value="F:magnesium ion binding"/>
    <property type="evidence" value="ECO:0007669"/>
    <property type="project" value="TreeGrafter"/>
</dbReference>
<dbReference type="PANTHER" id="PTHR10000">
    <property type="entry name" value="PHOSPHOSERINE PHOSPHATASE"/>
    <property type="match status" value="1"/>
</dbReference>
<dbReference type="AlphaFoldDB" id="A0A7W9L3E1"/>
<sequence length="569" mass="61108">MYLIAFATDYDGTLAHDGRVADETLAALERLKASGRRLLMVTGRELPDLKRTFDRLDLFDAVVAENGALLYFPASQEQQLVGAEPPPALVAALAARGVAPLSVGRGILATWRPHETAALEAIRDLGLEWKIVFNKGAVMLLPPGVNKASGLAAALQALGLSPLNVLAIGDAENDHALLQASGCAVAVANALDAVKATADVVTARDHGGGVTETIDRLLEDECFYIDRAAERRRVALGAEPDLVIRPQHGSVLIAGSSGIGKSTLATMAIEKLAAEGFQVCVLDPEGDYDHLQNAIVLGDAKRPPLESEVLDVLEKPAAAALVVNMLGLKLEDRPGFFAALLSAVRDLRARTARPHWLLIDEAHHMLPARSETAEAGVPAALSSAIYITVHPEEMRPSALSSVETVIGVGPKAADVIAAFCGATGIALPPLPAADGDDTVLFWNRASDRPPRWVEVDRPVQEHRRHTRKYAEGSIPARDSFYFRGPDGRLNLRAHNLSLFVQMAEGVDDATWLYHLGRGDYSRWFRDIIKDDALAGEAEAIETERDALASRQAVRAMIERRYTAPAKAAP</sequence>
<dbReference type="Gene3D" id="3.40.50.1000">
    <property type="entry name" value="HAD superfamily/HAD-like"/>
    <property type="match status" value="1"/>
</dbReference>
<dbReference type="RefSeq" id="WP_183857901.1">
    <property type="nucleotide sequence ID" value="NZ_JACHOO010000008.1"/>
</dbReference>
<feature type="domain" description="AAA+ ATPase" evidence="1">
    <location>
        <begin position="247"/>
        <end position="410"/>
    </location>
</feature>
<evidence type="ECO:0000313" key="2">
    <source>
        <dbReference type="EMBL" id="MBB5754462.1"/>
    </source>
</evidence>
<name>A0A7W9L3E1_9HYPH</name>
<dbReference type="GO" id="GO:0016791">
    <property type="term" value="F:phosphatase activity"/>
    <property type="evidence" value="ECO:0007669"/>
    <property type="project" value="TreeGrafter"/>
</dbReference>
<evidence type="ECO:0000259" key="1">
    <source>
        <dbReference type="SMART" id="SM00382"/>
    </source>
</evidence>
<dbReference type="Pfam" id="PF01935">
    <property type="entry name" value="DUF87"/>
    <property type="match status" value="1"/>
</dbReference>
<dbReference type="InterPro" id="IPR027417">
    <property type="entry name" value="P-loop_NTPase"/>
</dbReference>
<dbReference type="InterPro" id="IPR036412">
    <property type="entry name" value="HAD-like_sf"/>
</dbReference>
<dbReference type="InterPro" id="IPR003593">
    <property type="entry name" value="AAA+_ATPase"/>
</dbReference>
<dbReference type="InterPro" id="IPR023214">
    <property type="entry name" value="HAD_sf"/>
</dbReference>
<dbReference type="EMBL" id="JACHOO010000008">
    <property type="protein sequence ID" value="MBB5754462.1"/>
    <property type="molecule type" value="Genomic_DNA"/>
</dbReference>
<dbReference type="Gene3D" id="3.40.50.300">
    <property type="entry name" value="P-loop containing nucleotide triphosphate hydrolases"/>
    <property type="match status" value="1"/>
</dbReference>
<proteinExistence type="predicted"/>
<protein>
    <recommendedName>
        <fullName evidence="1">AAA+ ATPase domain-containing protein</fullName>
    </recommendedName>
</protein>
<gene>
    <name evidence="2" type="ORF">GGQ63_003548</name>
</gene>
<organism evidence="2 3">
    <name type="scientific">Prosthecomicrobium pneumaticum</name>
    <dbReference type="NCBI Taxonomy" id="81895"/>
    <lineage>
        <taxon>Bacteria</taxon>
        <taxon>Pseudomonadati</taxon>
        <taxon>Pseudomonadota</taxon>
        <taxon>Alphaproteobacteria</taxon>
        <taxon>Hyphomicrobiales</taxon>
        <taxon>Kaistiaceae</taxon>
        <taxon>Prosthecomicrobium</taxon>
    </lineage>
</organism>
<dbReference type="SUPFAM" id="SSF56784">
    <property type="entry name" value="HAD-like"/>
    <property type="match status" value="1"/>
</dbReference>
<dbReference type="InterPro" id="IPR002789">
    <property type="entry name" value="HerA_central"/>
</dbReference>
<dbReference type="Proteomes" id="UP000523821">
    <property type="component" value="Unassembled WGS sequence"/>
</dbReference>
<dbReference type="PANTHER" id="PTHR10000:SF8">
    <property type="entry name" value="HAD SUPERFAMILY HYDROLASE-LIKE, TYPE 3"/>
    <property type="match status" value="1"/>
</dbReference>
<dbReference type="Pfam" id="PF08282">
    <property type="entry name" value="Hydrolase_3"/>
    <property type="match status" value="2"/>
</dbReference>
<reference evidence="2 3" key="1">
    <citation type="submission" date="2020-08" db="EMBL/GenBank/DDBJ databases">
        <title>Genomic Encyclopedia of Type Strains, Phase IV (KMG-IV): sequencing the most valuable type-strain genomes for metagenomic binning, comparative biology and taxonomic classification.</title>
        <authorList>
            <person name="Goeker M."/>
        </authorList>
    </citation>
    <scope>NUCLEOTIDE SEQUENCE [LARGE SCALE GENOMIC DNA]</scope>
    <source>
        <strain evidence="2 3">DSM 16268</strain>
    </source>
</reference>
<keyword evidence="3" id="KW-1185">Reference proteome</keyword>
<dbReference type="SUPFAM" id="SSF52540">
    <property type="entry name" value="P-loop containing nucleoside triphosphate hydrolases"/>
    <property type="match status" value="1"/>
</dbReference>
<dbReference type="SMART" id="SM00382">
    <property type="entry name" value="AAA"/>
    <property type="match status" value="1"/>
</dbReference>